<sequence>MTTPVETTETELAREWRLEVNIGTAELPDWQLCPGVREFQPSAEPNIEDSSDYDSDGWAGNTKTAQAWELAVTIRRKANKTSKVYNDVHEAIRLASDAYGEANLVHLRWMNRNGLPEAYEGKAIPTWAPAGGEYSALGEVEITFTGDGPRTAIENPLVVTP</sequence>
<dbReference type="Proteomes" id="UP000189443">
    <property type="component" value="Chromosome"/>
</dbReference>
<evidence type="ECO:0000313" key="2">
    <source>
        <dbReference type="EMBL" id="AQS70841.1"/>
    </source>
</evidence>
<reference evidence="2 3" key="1">
    <citation type="submission" date="2017-02" db="EMBL/GenBank/DDBJ databases">
        <title>Streptomyces pactum ACT12 Genome sequencing and assembly.</title>
        <authorList>
            <person name="Xue Q."/>
            <person name="Yan X."/>
            <person name="Jia L."/>
            <person name="Yan H."/>
        </authorList>
    </citation>
    <scope>NUCLEOTIDE SEQUENCE [LARGE SCALE GENOMIC DNA]</scope>
    <source>
        <strain evidence="2 3">ACT12</strain>
    </source>
</reference>
<gene>
    <name evidence="2" type="ORF">B1H29_31660</name>
</gene>
<dbReference type="NCBIfam" id="NF047353">
    <property type="entry name" value="tube_lmo2291"/>
    <property type="match status" value="1"/>
</dbReference>
<evidence type="ECO:0008006" key="4">
    <source>
        <dbReference type="Google" id="ProtNLM"/>
    </source>
</evidence>
<dbReference type="KEGG" id="spac:B1H29_31660"/>
<dbReference type="EMBL" id="CP019724">
    <property type="protein sequence ID" value="AQS70841.1"/>
    <property type="molecule type" value="Genomic_DNA"/>
</dbReference>
<dbReference type="RefSeq" id="WP_055420693.1">
    <property type="nucleotide sequence ID" value="NZ_CP019724.1"/>
</dbReference>
<keyword evidence="3" id="KW-1185">Reference proteome</keyword>
<accession>A0A1S6JGF3</accession>
<proteinExistence type="predicted"/>
<dbReference type="AlphaFoldDB" id="A0A1S6JGF3"/>
<protein>
    <recommendedName>
        <fullName evidence="4">Phage tail protein</fullName>
    </recommendedName>
</protein>
<feature type="region of interest" description="Disordered" evidence="1">
    <location>
        <begin position="40"/>
        <end position="59"/>
    </location>
</feature>
<evidence type="ECO:0000313" key="3">
    <source>
        <dbReference type="Proteomes" id="UP000189443"/>
    </source>
</evidence>
<name>A0A1S6JGF3_9ACTN</name>
<dbReference type="OrthoDB" id="4201135at2"/>
<evidence type="ECO:0000256" key="1">
    <source>
        <dbReference type="SAM" id="MobiDB-lite"/>
    </source>
</evidence>
<organism evidence="2 3">
    <name type="scientific">Streptomyces pactum</name>
    <dbReference type="NCBI Taxonomy" id="68249"/>
    <lineage>
        <taxon>Bacteria</taxon>
        <taxon>Bacillati</taxon>
        <taxon>Actinomycetota</taxon>
        <taxon>Actinomycetes</taxon>
        <taxon>Kitasatosporales</taxon>
        <taxon>Streptomycetaceae</taxon>
        <taxon>Streptomyces</taxon>
    </lineage>
</organism>
<feature type="compositionally biased region" description="Acidic residues" evidence="1">
    <location>
        <begin position="46"/>
        <end position="55"/>
    </location>
</feature>